<proteinExistence type="predicted"/>
<evidence type="ECO:0000313" key="1">
    <source>
        <dbReference type="EMBL" id="CAG6477989.1"/>
    </source>
</evidence>
<protein>
    <submittedName>
        <fullName evidence="1">(northern house mosquito) hypothetical protein</fullName>
    </submittedName>
</protein>
<dbReference type="EMBL" id="HBUE01081995">
    <property type="protein sequence ID" value="CAG6477989.1"/>
    <property type="molecule type" value="Transcribed_RNA"/>
</dbReference>
<sequence length="761" mass="83411">MLFGHLNSSLPETAEVGSARGDQVPLDAVVRQVLGDLVAFGSGLQHLVQLVKDVLGSDEIGSVIGVDVTRLVSSPGEPGQGHQERCSGQIVDQLQVDGLSAQADEDRDIALAGCGAAVRWFQIQRPAEVDASAGERFVGGDSGDGQLTDRLLDGLGVRSATSEAAANRVAHRAAAVQRPELFSDAGERHRDATVDHLQVVVGQHQSRERVEARDDHRVLHCVRLFGQAQPATNAYHTSLIQEWVEQAQRGLWCDRSAFPQQLEVLRERLGLDDLDERDLSGFQLDDRQNSVRVPLARLADVLCKTQSEAYCVQQASVREEDGEDMVGRGGLYNQNGFLLLLFDGERTFEVALRGPQRFVLAQPGRSELPLGAVDELLRRHPAGNQIRRVLQAGDVQALCAVGDDLDLRDAIRDKGFPSSGSRLQPLQNHLRVGPEVDFLKLDVQGFDDSHVHLRGEKERAKFQAGYASFLEGGHLRLRCQQAHLDLAVRRLRAHVGDCSVGHLGRIREEMELGVAAFAGEGVSVDAEVGQVRKPFTKVEPSCAQLRGDQRVPLQCQVPQLLQDYLGEYDDGSDQTEGVVQLGDYGEDVALGGGQVPNDRDNEPEHVSFGLPADAKGFDRLFGVELQRRLRSKELAGNVRQDGERVGAPLTQLESSLQQQLAEIGAQQDRVVYGLRAADEVVHVHVLLDGRAGLGELRAFVVCQLKQSSRGQEGRWCQTVRHRGQLVRGDGLLLVESPNNPLVRTVFRVHRHLAVHFLDVGY</sequence>
<dbReference type="AlphaFoldDB" id="A0A8D8FPV0"/>
<organism evidence="1">
    <name type="scientific">Culex pipiens</name>
    <name type="common">House mosquito</name>
    <dbReference type="NCBI Taxonomy" id="7175"/>
    <lineage>
        <taxon>Eukaryota</taxon>
        <taxon>Metazoa</taxon>
        <taxon>Ecdysozoa</taxon>
        <taxon>Arthropoda</taxon>
        <taxon>Hexapoda</taxon>
        <taxon>Insecta</taxon>
        <taxon>Pterygota</taxon>
        <taxon>Neoptera</taxon>
        <taxon>Endopterygota</taxon>
        <taxon>Diptera</taxon>
        <taxon>Nematocera</taxon>
        <taxon>Culicoidea</taxon>
        <taxon>Culicidae</taxon>
        <taxon>Culicinae</taxon>
        <taxon>Culicini</taxon>
        <taxon>Culex</taxon>
        <taxon>Culex</taxon>
    </lineage>
</organism>
<reference evidence="1" key="1">
    <citation type="submission" date="2021-05" db="EMBL/GenBank/DDBJ databases">
        <authorList>
            <person name="Alioto T."/>
            <person name="Alioto T."/>
            <person name="Gomez Garrido J."/>
        </authorList>
    </citation>
    <scope>NUCLEOTIDE SEQUENCE</scope>
</reference>
<accession>A0A8D8FPV0</accession>
<name>A0A8D8FPV0_CULPI</name>